<protein>
    <recommendedName>
        <fullName evidence="4">SH3 domain-containing protein</fullName>
    </recommendedName>
</protein>
<evidence type="ECO:0000256" key="1">
    <source>
        <dbReference type="SAM" id="SignalP"/>
    </source>
</evidence>
<feature type="signal peptide" evidence="1">
    <location>
        <begin position="1"/>
        <end position="16"/>
    </location>
</feature>
<dbReference type="OrthoDB" id="1427840at2"/>
<keyword evidence="3" id="KW-1185">Reference proteome</keyword>
<organism evidence="2 3">
    <name type="scientific">Ulvibacter litoralis</name>
    <dbReference type="NCBI Taxonomy" id="227084"/>
    <lineage>
        <taxon>Bacteria</taxon>
        <taxon>Pseudomonadati</taxon>
        <taxon>Bacteroidota</taxon>
        <taxon>Flavobacteriia</taxon>
        <taxon>Flavobacteriales</taxon>
        <taxon>Flavobacteriaceae</taxon>
        <taxon>Ulvibacter</taxon>
    </lineage>
</organism>
<feature type="chain" id="PRO_5011631983" description="SH3 domain-containing protein" evidence="1">
    <location>
        <begin position="17"/>
        <end position="255"/>
    </location>
</feature>
<evidence type="ECO:0000313" key="3">
    <source>
        <dbReference type="Proteomes" id="UP000199321"/>
    </source>
</evidence>
<dbReference type="STRING" id="227084.SAMN05421855_101942"/>
<dbReference type="Proteomes" id="UP000199321">
    <property type="component" value="Unassembled WGS sequence"/>
</dbReference>
<sequence>MKKVVFIALAVAFVFASCKNETSETKPLESTNDLALADTSKTVETPEYLYVTAFSGLSLRAFNNLNSERLAKMPYGTKVKIVTPEKNTTMDVAGIKGGMDEVEFNHKKGFAFNGYLSKFFPPELNSKAKGYAEELQIVFPEVTYTESVGGTASKPSNTETLVLPTKQWHEAFFVAQRLFDFPKEFDFPNPKGKDEQVIKDSKPEKDVWTSELQVSRKDNTLQKIAYVYKTKGFTTTVHITQEGDRMKIEKTEAIE</sequence>
<dbReference type="AlphaFoldDB" id="A0A1G7DEY4"/>
<evidence type="ECO:0008006" key="4">
    <source>
        <dbReference type="Google" id="ProtNLM"/>
    </source>
</evidence>
<dbReference type="RefSeq" id="WP_093141129.1">
    <property type="nucleotide sequence ID" value="NZ_BMWO01000001.1"/>
</dbReference>
<gene>
    <name evidence="2" type="ORF">SAMN05421855_101942</name>
</gene>
<reference evidence="2 3" key="1">
    <citation type="submission" date="2016-10" db="EMBL/GenBank/DDBJ databases">
        <authorList>
            <person name="de Groot N.N."/>
        </authorList>
    </citation>
    <scope>NUCLEOTIDE SEQUENCE [LARGE SCALE GENOMIC DNA]</scope>
    <source>
        <strain evidence="2 3">DSM 16195</strain>
    </source>
</reference>
<dbReference type="PROSITE" id="PS51257">
    <property type="entry name" value="PROKAR_LIPOPROTEIN"/>
    <property type="match status" value="1"/>
</dbReference>
<accession>A0A1G7DEY4</accession>
<dbReference type="EMBL" id="FNBA01000001">
    <property type="protein sequence ID" value="SDE50112.1"/>
    <property type="molecule type" value="Genomic_DNA"/>
</dbReference>
<dbReference type="Gene3D" id="2.30.30.40">
    <property type="entry name" value="SH3 Domains"/>
    <property type="match status" value="1"/>
</dbReference>
<evidence type="ECO:0000313" key="2">
    <source>
        <dbReference type="EMBL" id="SDE50112.1"/>
    </source>
</evidence>
<proteinExistence type="predicted"/>
<name>A0A1G7DEY4_9FLAO</name>
<keyword evidence="1" id="KW-0732">Signal</keyword>